<evidence type="ECO:0000256" key="1">
    <source>
        <dbReference type="ARBA" id="ARBA00022737"/>
    </source>
</evidence>
<feature type="compositionally biased region" description="Basic and acidic residues" evidence="3">
    <location>
        <begin position="39"/>
        <end position="51"/>
    </location>
</feature>
<keyword evidence="5" id="KW-1185">Reference proteome</keyword>
<feature type="compositionally biased region" description="Basic and acidic residues" evidence="3">
    <location>
        <begin position="82"/>
        <end position="97"/>
    </location>
</feature>
<dbReference type="Proteomes" id="UP000800038">
    <property type="component" value="Unassembled WGS sequence"/>
</dbReference>
<feature type="region of interest" description="Disordered" evidence="3">
    <location>
        <begin position="967"/>
        <end position="989"/>
    </location>
</feature>
<dbReference type="NCBIfam" id="TIGR00756">
    <property type="entry name" value="PPR"/>
    <property type="match status" value="2"/>
</dbReference>
<keyword evidence="1" id="KW-0677">Repeat</keyword>
<dbReference type="InterPro" id="IPR002885">
    <property type="entry name" value="PPR_rpt"/>
</dbReference>
<evidence type="ECO:0000313" key="5">
    <source>
        <dbReference type="Proteomes" id="UP000800038"/>
    </source>
</evidence>
<feature type="repeat" description="PPR" evidence="2">
    <location>
        <begin position="778"/>
        <end position="812"/>
    </location>
</feature>
<feature type="repeat" description="PPR" evidence="2">
    <location>
        <begin position="625"/>
        <end position="659"/>
    </location>
</feature>
<proteinExistence type="predicted"/>
<feature type="compositionally biased region" description="Low complexity" evidence="3">
    <location>
        <begin position="52"/>
        <end position="64"/>
    </location>
</feature>
<dbReference type="PROSITE" id="PS51375">
    <property type="entry name" value="PPR"/>
    <property type="match status" value="3"/>
</dbReference>
<dbReference type="Gene3D" id="1.25.40.10">
    <property type="entry name" value="Tetratricopeptide repeat domain"/>
    <property type="match status" value="3"/>
</dbReference>
<dbReference type="AlphaFoldDB" id="A0A6A5ST06"/>
<dbReference type="Pfam" id="PF13041">
    <property type="entry name" value="PPR_2"/>
    <property type="match status" value="1"/>
</dbReference>
<feature type="region of interest" description="Disordered" evidence="3">
    <location>
        <begin position="29"/>
        <end position="122"/>
    </location>
</feature>
<dbReference type="InterPro" id="IPR011990">
    <property type="entry name" value="TPR-like_helical_dom_sf"/>
</dbReference>
<evidence type="ECO:0008006" key="6">
    <source>
        <dbReference type="Google" id="ProtNLM"/>
    </source>
</evidence>
<dbReference type="OrthoDB" id="185373at2759"/>
<evidence type="ECO:0000256" key="2">
    <source>
        <dbReference type="PROSITE-ProRule" id="PRU00708"/>
    </source>
</evidence>
<gene>
    <name evidence="4" type="ORF">EJ02DRAFT_453866</name>
</gene>
<organism evidence="4 5">
    <name type="scientific">Clathrospora elynae</name>
    <dbReference type="NCBI Taxonomy" id="706981"/>
    <lineage>
        <taxon>Eukaryota</taxon>
        <taxon>Fungi</taxon>
        <taxon>Dikarya</taxon>
        <taxon>Ascomycota</taxon>
        <taxon>Pezizomycotina</taxon>
        <taxon>Dothideomycetes</taxon>
        <taxon>Pleosporomycetidae</taxon>
        <taxon>Pleosporales</taxon>
        <taxon>Diademaceae</taxon>
        <taxon>Clathrospora</taxon>
    </lineage>
</organism>
<protein>
    <recommendedName>
        <fullName evidence="6">Pentacotripeptide-repeat region of PRORP domain-containing protein</fullName>
    </recommendedName>
</protein>
<dbReference type="PANTHER" id="PTHR47939">
    <property type="entry name" value="MEMBRANE-ASSOCIATED SALT-INDUCIBLE PROTEIN-LIKE"/>
    <property type="match status" value="1"/>
</dbReference>
<sequence length="989" mass="109993">MLGAYVCRQCRTQIARRIAPVRSPQWQPRATFLTLSSRKPPDKTGPSHDKAQASAQAQSESAQEGSHAYDVPRVRYTALGEQEPRTGRYSKHVRDDTDSAPTYTDNNHGPRAPAEPAGLEAGPAQRIEQALTKRRVDEAWQLFEESYTSRDCKALTEPSTSDVELLDGGKIFAHLLHSVNAAFCRGSTALAVTPTAALFRYEELGIARPEYWVRSTLARLTHQVIQAVNATSDRPQRDLPSLLHELLSVWRLFFQRMGMKSGPMASVSTDWQLPAIDALPDLHESGDFCMRLQHYHPKHVGNPELGFCAVYLYSISDALNSVESIKQQAAPFQRFLGRLLAGSHVTSIFKYTTASRTFSELPAKIQAQITMEIDAAPKKAMAMLGSTGETLDAKDTSDAATNLENFHLKQIARAVLSKSSPVALDRLWKQIESTYTSESNASTIPPRIYNAFLSGYLVLFSSQRSVEVWNHMIAHGVKPDLQSWVALLEGCAKAKDLNGFNAMWQRMLSTGVEPDNYAWTTRVNGLISLRQINQGLVALDDMGKRWMSAETAVKTPQTHGKGKKGSMKLPSSKAVNNCTKPSIEVINGAITALVQIRPESMRHEERIKYVQKILSWASNFQIVPNAIIYNSLIQLYLRARDSATAFKILSQMERDGLEGDMATHTMLITAAFDNQKFDGLTEAQRTERILKIFDDLEASGMRLNDHVYSAAIDRLLKQYANYSAVRTLIEHMQARKFVVSPQVYTSLITHYFQSNPPNITAVDGLVHQIFTSPRVPSDRILFDRLIEGYASHAEVGKMMSVLTRMSKQGKLPGWSALTAVVRALVEDQDYDRARNVVRDVERGEGVAQGGIMGNRQGELAFWGVVKGFGMGLEESRMGEFMQGVGGGGGGAEQMSGQEFGGVQYEQEAGGIRYDRKPGSVQYEQEHETLQYGRAPPAVEYAREPAAMEYSRDNKDVGFARELGSVGEEEDVHGFLMDEAENEQRRARRP</sequence>
<dbReference type="PANTHER" id="PTHR47939:SF13">
    <property type="entry name" value="OS03G0201400 PROTEIN"/>
    <property type="match status" value="1"/>
</dbReference>
<evidence type="ECO:0000313" key="4">
    <source>
        <dbReference type="EMBL" id="KAF1942960.1"/>
    </source>
</evidence>
<feature type="compositionally biased region" description="Low complexity" evidence="3">
    <location>
        <begin position="109"/>
        <end position="122"/>
    </location>
</feature>
<evidence type="ECO:0000256" key="3">
    <source>
        <dbReference type="SAM" id="MobiDB-lite"/>
    </source>
</evidence>
<reference evidence="4" key="1">
    <citation type="journal article" date="2020" name="Stud. Mycol.">
        <title>101 Dothideomycetes genomes: a test case for predicting lifestyles and emergence of pathogens.</title>
        <authorList>
            <person name="Haridas S."/>
            <person name="Albert R."/>
            <person name="Binder M."/>
            <person name="Bloem J."/>
            <person name="Labutti K."/>
            <person name="Salamov A."/>
            <person name="Andreopoulos B."/>
            <person name="Baker S."/>
            <person name="Barry K."/>
            <person name="Bills G."/>
            <person name="Bluhm B."/>
            <person name="Cannon C."/>
            <person name="Castanera R."/>
            <person name="Culley D."/>
            <person name="Daum C."/>
            <person name="Ezra D."/>
            <person name="Gonzalez J."/>
            <person name="Henrissat B."/>
            <person name="Kuo A."/>
            <person name="Liang C."/>
            <person name="Lipzen A."/>
            <person name="Lutzoni F."/>
            <person name="Magnuson J."/>
            <person name="Mondo S."/>
            <person name="Nolan M."/>
            <person name="Ohm R."/>
            <person name="Pangilinan J."/>
            <person name="Park H.-J."/>
            <person name="Ramirez L."/>
            <person name="Alfaro M."/>
            <person name="Sun H."/>
            <person name="Tritt A."/>
            <person name="Yoshinaga Y."/>
            <person name="Zwiers L.-H."/>
            <person name="Turgeon B."/>
            <person name="Goodwin S."/>
            <person name="Spatafora J."/>
            <person name="Crous P."/>
            <person name="Grigoriev I."/>
        </authorList>
    </citation>
    <scope>NUCLEOTIDE SEQUENCE</scope>
    <source>
        <strain evidence="4">CBS 161.51</strain>
    </source>
</reference>
<name>A0A6A5ST06_9PLEO</name>
<dbReference type="InterPro" id="IPR050667">
    <property type="entry name" value="PPR-containing_protein"/>
</dbReference>
<feature type="repeat" description="PPR" evidence="2">
    <location>
        <begin position="480"/>
        <end position="514"/>
    </location>
</feature>
<accession>A0A6A5ST06</accession>
<dbReference type="EMBL" id="ML976030">
    <property type="protein sequence ID" value="KAF1942960.1"/>
    <property type="molecule type" value="Genomic_DNA"/>
</dbReference>
<feature type="region of interest" description="Disordered" evidence="3">
    <location>
        <begin position="553"/>
        <end position="573"/>
    </location>
</feature>